<dbReference type="PROSITE" id="PS51257">
    <property type="entry name" value="PROKAR_LIPOPROTEIN"/>
    <property type="match status" value="1"/>
</dbReference>
<feature type="coiled-coil region" evidence="1">
    <location>
        <begin position="70"/>
        <end position="104"/>
    </location>
</feature>
<keyword evidence="1" id="KW-0175">Coiled coil</keyword>
<protein>
    <recommendedName>
        <fullName evidence="4">DUF4352 domain-containing protein</fullName>
    </recommendedName>
</protein>
<dbReference type="RefSeq" id="WP_066621218.1">
    <property type="nucleotide sequence ID" value="NZ_JBHSYQ010000016.1"/>
</dbReference>
<name>A0ABW2DR51_9BACT</name>
<sequence>MKQYLLIIALLIFFTSCNSPLDKKYNKATMAQDLDEIKKSEKLDSSEMMILGFSFVASELGNTNLEGKTYKQILEEGKQAQKELESQQKKEEALAAQVQLEENQRIEKLNKTLVVSMYDKGFEKYDYEEYITYKFAFQNNADKPIRAFKGMVVFQDIFGTEIKSLNLTYDEGVPAGKTIKYDASTEYNQFIDEDKLLRSKNLKDIKVVWKPEKILFEDGSTME</sequence>
<keyword evidence="3" id="KW-1185">Reference proteome</keyword>
<dbReference type="EMBL" id="JBHSYQ010000016">
    <property type="protein sequence ID" value="MFC6999555.1"/>
    <property type="molecule type" value="Genomic_DNA"/>
</dbReference>
<dbReference type="Proteomes" id="UP001596405">
    <property type="component" value="Unassembled WGS sequence"/>
</dbReference>
<evidence type="ECO:0000313" key="3">
    <source>
        <dbReference type="Proteomes" id="UP001596405"/>
    </source>
</evidence>
<reference evidence="3" key="1">
    <citation type="journal article" date="2019" name="Int. J. Syst. Evol. Microbiol.">
        <title>The Global Catalogue of Microorganisms (GCM) 10K type strain sequencing project: providing services to taxonomists for standard genome sequencing and annotation.</title>
        <authorList>
            <consortium name="The Broad Institute Genomics Platform"/>
            <consortium name="The Broad Institute Genome Sequencing Center for Infectious Disease"/>
            <person name="Wu L."/>
            <person name="Ma J."/>
        </authorList>
    </citation>
    <scope>NUCLEOTIDE SEQUENCE [LARGE SCALE GENOMIC DNA]</scope>
    <source>
        <strain evidence="3">CGMCC 4.7393</strain>
    </source>
</reference>
<evidence type="ECO:0000313" key="2">
    <source>
        <dbReference type="EMBL" id="MFC6999555.1"/>
    </source>
</evidence>
<gene>
    <name evidence="2" type="ORF">ACFQHR_18105</name>
</gene>
<organism evidence="2 3">
    <name type="scientific">Rufibacter roseus</name>
    <dbReference type="NCBI Taxonomy" id="1567108"/>
    <lineage>
        <taxon>Bacteria</taxon>
        <taxon>Pseudomonadati</taxon>
        <taxon>Bacteroidota</taxon>
        <taxon>Cytophagia</taxon>
        <taxon>Cytophagales</taxon>
        <taxon>Hymenobacteraceae</taxon>
        <taxon>Rufibacter</taxon>
    </lineage>
</organism>
<comment type="caution">
    <text evidence="2">The sequence shown here is derived from an EMBL/GenBank/DDBJ whole genome shotgun (WGS) entry which is preliminary data.</text>
</comment>
<evidence type="ECO:0000256" key="1">
    <source>
        <dbReference type="SAM" id="Coils"/>
    </source>
</evidence>
<proteinExistence type="predicted"/>
<accession>A0ABW2DR51</accession>
<evidence type="ECO:0008006" key="4">
    <source>
        <dbReference type="Google" id="ProtNLM"/>
    </source>
</evidence>